<evidence type="ECO:0008006" key="3">
    <source>
        <dbReference type="Google" id="ProtNLM"/>
    </source>
</evidence>
<evidence type="ECO:0000313" key="2">
    <source>
        <dbReference type="Proteomes" id="UP000179164"/>
    </source>
</evidence>
<accession>A0A1G2B4T3</accession>
<name>A0A1G2B4T3_9BACT</name>
<dbReference type="STRING" id="1798543.A2898_05695"/>
<dbReference type="Gene3D" id="1.10.1270.10">
    <property type="entry name" value="TrpR-like"/>
    <property type="match status" value="1"/>
</dbReference>
<dbReference type="PANTHER" id="PTHR40080:SF1">
    <property type="entry name" value="TRPR-LIKE PROTEIN YERC_YECD"/>
    <property type="match status" value="1"/>
</dbReference>
<proteinExistence type="predicted"/>
<dbReference type="Proteomes" id="UP000179164">
    <property type="component" value="Unassembled WGS sequence"/>
</dbReference>
<reference evidence="1 2" key="1">
    <citation type="journal article" date="2016" name="Nat. Commun.">
        <title>Thousands of microbial genomes shed light on interconnected biogeochemical processes in an aquifer system.</title>
        <authorList>
            <person name="Anantharaman K."/>
            <person name="Brown C.T."/>
            <person name="Hug L.A."/>
            <person name="Sharon I."/>
            <person name="Castelle C.J."/>
            <person name="Probst A.J."/>
            <person name="Thomas B.C."/>
            <person name="Singh A."/>
            <person name="Wilkins M.J."/>
            <person name="Karaoz U."/>
            <person name="Brodie E.L."/>
            <person name="Williams K.H."/>
            <person name="Hubbard S.S."/>
            <person name="Banfield J.F."/>
        </authorList>
    </citation>
    <scope>NUCLEOTIDE SEQUENCE [LARGE SCALE GENOMIC DNA]</scope>
</reference>
<dbReference type="EMBL" id="MHKE01000013">
    <property type="protein sequence ID" value="OGY83649.1"/>
    <property type="molecule type" value="Genomic_DNA"/>
</dbReference>
<dbReference type="AlphaFoldDB" id="A0A1G2B4T3"/>
<dbReference type="GO" id="GO:0003700">
    <property type="term" value="F:DNA-binding transcription factor activity"/>
    <property type="evidence" value="ECO:0007669"/>
    <property type="project" value="InterPro"/>
</dbReference>
<sequence length="112" mass="13080">MPKRSTNWNDRKANDLFEAVLALKTKDECRRFFRDLCTLEEITDMVDRWQMVKLLIKGFSYRDIASKLKVSTTTVARVATWFNRGQGGYQLAVKRLRLGSNNSIHHHRASLH</sequence>
<dbReference type="InterPro" id="IPR038116">
    <property type="entry name" value="TrpR-like_sf"/>
</dbReference>
<dbReference type="InterPro" id="IPR010921">
    <property type="entry name" value="Trp_repressor/repl_initiator"/>
</dbReference>
<dbReference type="InterPro" id="IPR000831">
    <property type="entry name" value="Trp_repress"/>
</dbReference>
<dbReference type="PANTHER" id="PTHR40080">
    <property type="entry name" value="LMO1763 PROTEIN"/>
    <property type="match status" value="1"/>
</dbReference>
<dbReference type="SUPFAM" id="SSF48295">
    <property type="entry name" value="TrpR-like"/>
    <property type="match status" value="1"/>
</dbReference>
<dbReference type="NCBIfam" id="TIGR02531">
    <property type="entry name" value="yecD_yerC"/>
    <property type="match status" value="1"/>
</dbReference>
<protein>
    <recommendedName>
        <fullName evidence="3">TrpR, YerC/YecD</fullName>
    </recommendedName>
</protein>
<dbReference type="GO" id="GO:0043565">
    <property type="term" value="F:sequence-specific DNA binding"/>
    <property type="evidence" value="ECO:0007669"/>
    <property type="project" value="InterPro"/>
</dbReference>
<dbReference type="InterPro" id="IPR013368">
    <property type="entry name" value="YecD_YerC"/>
</dbReference>
<organism evidence="1 2">
    <name type="scientific">Candidatus Kerfeldbacteria bacterium RIFCSPLOWO2_01_FULL_48_11</name>
    <dbReference type="NCBI Taxonomy" id="1798543"/>
    <lineage>
        <taxon>Bacteria</taxon>
        <taxon>Candidatus Kerfeldiibacteriota</taxon>
    </lineage>
</organism>
<dbReference type="Pfam" id="PF01371">
    <property type="entry name" value="Trp_repressor"/>
    <property type="match status" value="1"/>
</dbReference>
<dbReference type="PIRSF" id="PIRSF012508">
    <property type="entry name" value="YerC"/>
    <property type="match status" value="1"/>
</dbReference>
<evidence type="ECO:0000313" key="1">
    <source>
        <dbReference type="EMBL" id="OGY83649.1"/>
    </source>
</evidence>
<comment type="caution">
    <text evidence="1">The sequence shown here is derived from an EMBL/GenBank/DDBJ whole genome shotgun (WGS) entry which is preliminary data.</text>
</comment>
<gene>
    <name evidence="1" type="ORF">A2898_05695</name>
</gene>